<sequence>MQADILAWLVPAAFATFSGAFLVLRLHGIGSYWWVASFGSAGLAFAATILPPPPPPFPAVKAVIEDILFLLALIFFAYGTTARFRRRPGRRVLGAILFVSTAGATVSALHGSVGREIVFVQTGCALILLEAARAMSGAQRHAGDKLLFALLLALVIGLSLQNILLAGSVSEPLTFENWRGSPWSHVFHMVSSVIGILFAVTILVSLGLDMIEKLRRFSEIDVLSGVLNRRGFEDAARSFEERATGSSAVMIVDVDRFKTINDDFGHAAGDLAIAGIGHLLETAVGRRGIVGRLGGEEFAVLLEDGDAREAHRFAEDLRRALGEIAWGPPLAGRRITASIGVSALRAGEPLADAMQRADANLYRAKRDGRDRVISGDRDESRAA</sequence>
<comment type="catalytic activity">
    <reaction evidence="2">
        <text>2 GTP = 3',3'-c-di-GMP + 2 diphosphate</text>
        <dbReference type="Rhea" id="RHEA:24898"/>
        <dbReference type="ChEBI" id="CHEBI:33019"/>
        <dbReference type="ChEBI" id="CHEBI:37565"/>
        <dbReference type="ChEBI" id="CHEBI:58805"/>
        <dbReference type="EC" id="2.7.7.65"/>
    </reaction>
</comment>
<dbReference type="GO" id="GO:0052621">
    <property type="term" value="F:diguanylate cyclase activity"/>
    <property type="evidence" value="ECO:0007669"/>
    <property type="project" value="UniProtKB-EC"/>
</dbReference>
<feature type="transmembrane region" description="Helical" evidence="3">
    <location>
        <begin position="117"/>
        <end position="134"/>
    </location>
</feature>
<dbReference type="RefSeq" id="WP_209737136.1">
    <property type="nucleotide sequence ID" value="NZ_CP072611.1"/>
</dbReference>
<feature type="transmembrane region" description="Helical" evidence="3">
    <location>
        <begin position="31"/>
        <end position="50"/>
    </location>
</feature>
<keyword evidence="3" id="KW-0812">Transmembrane</keyword>
<accession>A0ABW5CPL2</accession>
<evidence type="ECO:0000259" key="4">
    <source>
        <dbReference type="PROSITE" id="PS50887"/>
    </source>
</evidence>
<dbReference type="SMART" id="SM00267">
    <property type="entry name" value="GGDEF"/>
    <property type="match status" value="1"/>
</dbReference>
<dbReference type="PROSITE" id="PS50887">
    <property type="entry name" value="GGDEF"/>
    <property type="match status" value="1"/>
</dbReference>
<dbReference type="Pfam" id="PF00990">
    <property type="entry name" value="GGDEF"/>
    <property type="match status" value="1"/>
</dbReference>
<name>A0ABW5CPL2_9HYPH</name>
<dbReference type="EMBL" id="JBHUIJ010000022">
    <property type="protein sequence ID" value="MFD2238657.1"/>
    <property type="molecule type" value="Genomic_DNA"/>
</dbReference>
<dbReference type="PANTHER" id="PTHR45138">
    <property type="entry name" value="REGULATORY COMPONENTS OF SENSORY TRANSDUCTION SYSTEM"/>
    <property type="match status" value="1"/>
</dbReference>
<keyword evidence="5" id="KW-0548">Nucleotidyltransferase</keyword>
<dbReference type="EC" id="2.7.7.65" evidence="1"/>
<dbReference type="CDD" id="cd01949">
    <property type="entry name" value="GGDEF"/>
    <property type="match status" value="1"/>
</dbReference>
<keyword evidence="6" id="KW-1185">Reference proteome</keyword>
<dbReference type="InterPro" id="IPR029787">
    <property type="entry name" value="Nucleotide_cyclase"/>
</dbReference>
<protein>
    <recommendedName>
        <fullName evidence="1">diguanylate cyclase</fullName>
        <ecNumber evidence="1">2.7.7.65</ecNumber>
    </recommendedName>
</protein>
<keyword evidence="3" id="KW-0472">Membrane</keyword>
<reference evidence="6" key="1">
    <citation type="journal article" date="2019" name="Int. J. Syst. Evol. Microbiol.">
        <title>The Global Catalogue of Microorganisms (GCM) 10K type strain sequencing project: providing services to taxonomists for standard genome sequencing and annotation.</title>
        <authorList>
            <consortium name="The Broad Institute Genomics Platform"/>
            <consortium name="The Broad Institute Genome Sequencing Center for Infectious Disease"/>
            <person name="Wu L."/>
            <person name="Ma J."/>
        </authorList>
    </citation>
    <scope>NUCLEOTIDE SEQUENCE [LARGE SCALE GENOMIC DNA]</scope>
    <source>
        <strain evidence="6">ZS-35-S2</strain>
    </source>
</reference>
<dbReference type="InterPro" id="IPR050469">
    <property type="entry name" value="Diguanylate_Cyclase"/>
</dbReference>
<keyword evidence="3" id="KW-1133">Transmembrane helix</keyword>
<dbReference type="SUPFAM" id="SSF55073">
    <property type="entry name" value="Nucleotide cyclase"/>
    <property type="match status" value="1"/>
</dbReference>
<dbReference type="PANTHER" id="PTHR45138:SF9">
    <property type="entry name" value="DIGUANYLATE CYCLASE DGCM-RELATED"/>
    <property type="match status" value="1"/>
</dbReference>
<feature type="domain" description="GGDEF" evidence="4">
    <location>
        <begin position="245"/>
        <end position="377"/>
    </location>
</feature>
<dbReference type="NCBIfam" id="TIGR00254">
    <property type="entry name" value="GGDEF"/>
    <property type="match status" value="1"/>
</dbReference>
<feature type="transmembrane region" description="Helical" evidence="3">
    <location>
        <begin position="146"/>
        <end position="166"/>
    </location>
</feature>
<keyword evidence="5" id="KW-0808">Transferase</keyword>
<evidence type="ECO:0000313" key="6">
    <source>
        <dbReference type="Proteomes" id="UP001597371"/>
    </source>
</evidence>
<evidence type="ECO:0000256" key="1">
    <source>
        <dbReference type="ARBA" id="ARBA00012528"/>
    </source>
</evidence>
<feature type="transmembrane region" description="Helical" evidence="3">
    <location>
        <begin position="92"/>
        <end position="111"/>
    </location>
</feature>
<gene>
    <name evidence="5" type="ORF">ACFSKQ_14475</name>
</gene>
<feature type="transmembrane region" description="Helical" evidence="3">
    <location>
        <begin position="186"/>
        <end position="208"/>
    </location>
</feature>
<dbReference type="InterPro" id="IPR000160">
    <property type="entry name" value="GGDEF_dom"/>
</dbReference>
<evidence type="ECO:0000256" key="2">
    <source>
        <dbReference type="ARBA" id="ARBA00034247"/>
    </source>
</evidence>
<dbReference type="Gene3D" id="3.30.70.270">
    <property type="match status" value="1"/>
</dbReference>
<dbReference type="Proteomes" id="UP001597371">
    <property type="component" value="Unassembled WGS sequence"/>
</dbReference>
<comment type="caution">
    <text evidence="5">The sequence shown here is derived from an EMBL/GenBank/DDBJ whole genome shotgun (WGS) entry which is preliminary data.</text>
</comment>
<organism evidence="5 6">
    <name type="scientific">Aureimonas populi</name>
    <dbReference type="NCBI Taxonomy" id="1701758"/>
    <lineage>
        <taxon>Bacteria</taxon>
        <taxon>Pseudomonadati</taxon>
        <taxon>Pseudomonadota</taxon>
        <taxon>Alphaproteobacteria</taxon>
        <taxon>Hyphomicrobiales</taxon>
        <taxon>Aurantimonadaceae</taxon>
        <taxon>Aureimonas</taxon>
    </lineage>
</organism>
<evidence type="ECO:0000313" key="5">
    <source>
        <dbReference type="EMBL" id="MFD2238657.1"/>
    </source>
</evidence>
<feature type="transmembrane region" description="Helical" evidence="3">
    <location>
        <begin position="62"/>
        <end position="80"/>
    </location>
</feature>
<dbReference type="InterPro" id="IPR043128">
    <property type="entry name" value="Rev_trsase/Diguanyl_cyclase"/>
</dbReference>
<evidence type="ECO:0000256" key="3">
    <source>
        <dbReference type="SAM" id="Phobius"/>
    </source>
</evidence>
<proteinExistence type="predicted"/>
<feature type="transmembrane region" description="Helical" evidence="3">
    <location>
        <begin position="6"/>
        <end position="24"/>
    </location>
</feature>